<protein>
    <recommendedName>
        <fullName evidence="6">Serpin domain-containing protein</fullName>
    </recommendedName>
</protein>
<dbReference type="Gene3D" id="2.30.39.10">
    <property type="entry name" value="Alpha-1-antitrypsin, domain 1"/>
    <property type="match status" value="1"/>
</dbReference>
<keyword evidence="3" id="KW-0722">Serine protease inhibitor</keyword>
<keyword evidence="8" id="KW-1185">Reference proteome</keyword>
<evidence type="ECO:0000256" key="2">
    <source>
        <dbReference type="ARBA" id="ARBA00022690"/>
    </source>
</evidence>
<evidence type="ECO:0000313" key="8">
    <source>
        <dbReference type="Proteomes" id="UP001153954"/>
    </source>
</evidence>
<dbReference type="Pfam" id="PF00079">
    <property type="entry name" value="Serpin"/>
    <property type="match status" value="1"/>
</dbReference>
<dbReference type="InterPro" id="IPR000215">
    <property type="entry name" value="Serpin_fam"/>
</dbReference>
<evidence type="ECO:0000313" key="7">
    <source>
        <dbReference type="EMBL" id="CAH2107631.1"/>
    </source>
</evidence>
<feature type="signal peptide" evidence="5">
    <location>
        <begin position="1"/>
        <end position="19"/>
    </location>
</feature>
<dbReference type="InterPro" id="IPR042178">
    <property type="entry name" value="Serpin_sf_1"/>
</dbReference>
<dbReference type="InterPro" id="IPR036186">
    <property type="entry name" value="Serpin_sf"/>
</dbReference>
<dbReference type="Proteomes" id="UP001153954">
    <property type="component" value="Unassembled WGS sequence"/>
</dbReference>
<dbReference type="InterPro" id="IPR042185">
    <property type="entry name" value="Serpin_sf_2"/>
</dbReference>
<dbReference type="Gene3D" id="3.30.497.10">
    <property type="entry name" value="Antithrombin, subunit I, domain 2"/>
    <property type="match status" value="1"/>
</dbReference>
<dbReference type="AlphaFoldDB" id="A0AAU9VDV7"/>
<evidence type="ECO:0000256" key="3">
    <source>
        <dbReference type="ARBA" id="ARBA00022900"/>
    </source>
</evidence>
<feature type="chain" id="PRO_5043762453" description="Serpin domain-containing protein" evidence="5">
    <location>
        <begin position="20"/>
        <end position="405"/>
    </location>
</feature>
<dbReference type="GO" id="GO:0005615">
    <property type="term" value="C:extracellular space"/>
    <property type="evidence" value="ECO:0007669"/>
    <property type="project" value="InterPro"/>
</dbReference>
<name>A0AAU9VDV7_EUPED</name>
<dbReference type="SMART" id="SM00093">
    <property type="entry name" value="SERPIN"/>
    <property type="match status" value="1"/>
</dbReference>
<dbReference type="InterPro" id="IPR023796">
    <property type="entry name" value="Serpin_dom"/>
</dbReference>
<keyword evidence="2" id="KW-0646">Protease inhibitor</keyword>
<gene>
    <name evidence="7" type="ORF">EEDITHA_LOCUS21643</name>
</gene>
<evidence type="ECO:0000256" key="5">
    <source>
        <dbReference type="SAM" id="SignalP"/>
    </source>
</evidence>
<dbReference type="PANTHER" id="PTHR11461:SF211">
    <property type="entry name" value="GH10112P-RELATED"/>
    <property type="match status" value="1"/>
</dbReference>
<evidence type="ECO:0000256" key="4">
    <source>
        <dbReference type="RuleBase" id="RU000411"/>
    </source>
</evidence>
<comment type="similarity">
    <text evidence="1 4">Belongs to the serpin family.</text>
</comment>
<reference evidence="7" key="1">
    <citation type="submission" date="2022-03" db="EMBL/GenBank/DDBJ databases">
        <authorList>
            <person name="Tunstrom K."/>
        </authorList>
    </citation>
    <scope>NUCLEOTIDE SEQUENCE</scope>
</reference>
<evidence type="ECO:0000256" key="1">
    <source>
        <dbReference type="ARBA" id="ARBA00009500"/>
    </source>
</evidence>
<keyword evidence="5" id="KW-0732">Signal</keyword>
<dbReference type="PROSITE" id="PS00284">
    <property type="entry name" value="SERPIN"/>
    <property type="match status" value="1"/>
</dbReference>
<dbReference type="SUPFAM" id="SSF56574">
    <property type="entry name" value="Serpins"/>
    <property type="match status" value="1"/>
</dbReference>
<comment type="caution">
    <text evidence="7">The sequence shown here is derived from an EMBL/GenBank/DDBJ whole genome shotgun (WGS) entry which is preliminary data.</text>
</comment>
<feature type="domain" description="Serpin" evidence="6">
    <location>
        <begin position="46"/>
        <end position="404"/>
    </location>
</feature>
<dbReference type="PANTHER" id="PTHR11461">
    <property type="entry name" value="SERINE PROTEASE INHIBITOR, SERPIN"/>
    <property type="match status" value="1"/>
</dbReference>
<organism evidence="7 8">
    <name type="scientific">Euphydryas editha</name>
    <name type="common">Edith's checkerspot</name>
    <dbReference type="NCBI Taxonomy" id="104508"/>
    <lineage>
        <taxon>Eukaryota</taxon>
        <taxon>Metazoa</taxon>
        <taxon>Ecdysozoa</taxon>
        <taxon>Arthropoda</taxon>
        <taxon>Hexapoda</taxon>
        <taxon>Insecta</taxon>
        <taxon>Pterygota</taxon>
        <taxon>Neoptera</taxon>
        <taxon>Endopterygota</taxon>
        <taxon>Lepidoptera</taxon>
        <taxon>Glossata</taxon>
        <taxon>Ditrysia</taxon>
        <taxon>Papilionoidea</taxon>
        <taxon>Nymphalidae</taxon>
        <taxon>Nymphalinae</taxon>
        <taxon>Euphydryas</taxon>
    </lineage>
</organism>
<dbReference type="GO" id="GO:0004867">
    <property type="term" value="F:serine-type endopeptidase inhibitor activity"/>
    <property type="evidence" value="ECO:0007669"/>
    <property type="project" value="UniProtKB-KW"/>
</dbReference>
<dbReference type="InterPro" id="IPR023795">
    <property type="entry name" value="Serpin_CS"/>
</dbReference>
<evidence type="ECO:0000259" key="6">
    <source>
        <dbReference type="SMART" id="SM00093"/>
    </source>
</evidence>
<sequence>MNSVFKLLTISIIIAESTAKSESESRSHDCELDGNKHLDLCGSLRKSFFVHGVHSKPYESAVCSPISALMPLGKLTLGADGGTLQELLDAVGVSKKSMISNQFKRLILELRYLPGVRLDIASKLYVSSKSHLQRAFADQARDIFESSITKIDFQYPTYTAEEINTWVSSQTNGRIQNIISPDDITPTTSLILVNAVYFNAKWETPFKNVKNGTFHTLSGKKTIPMMKRVGPYNYTKSEALGAELVKIPFKEGMVTFLLVLPISNTGLLVLLNQLKLAPDILEAAISQMEERNVDLTIPKFKIETDLNLKEVYEKIGVKGIFNEQDSGLTNIIRGGTISVSSAKHKAFIEVNEYGTEAAASSGIGFTTLSQVTFSNVHHVKADHPFLFFILVRGQQLFAGTLVNPK</sequence>
<dbReference type="EMBL" id="CAKOGL010000030">
    <property type="protein sequence ID" value="CAH2107631.1"/>
    <property type="molecule type" value="Genomic_DNA"/>
</dbReference>
<proteinExistence type="inferred from homology"/>
<accession>A0AAU9VDV7</accession>